<organism evidence="6 7">
    <name type="scientific">Actinomadura macrotermitis</name>
    <dbReference type="NCBI Taxonomy" id="2585200"/>
    <lineage>
        <taxon>Bacteria</taxon>
        <taxon>Bacillati</taxon>
        <taxon>Actinomycetota</taxon>
        <taxon>Actinomycetes</taxon>
        <taxon>Streptosporangiales</taxon>
        <taxon>Thermomonosporaceae</taxon>
        <taxon>Actinomadura</taxon>
    </lineage>
</organism>
<dbReference type="GO" id="GO:0016020">
    <property type="term" value="C:membrane"/>
    <property type="evidence" value="ECO:0007669"/>
    <property type="project" value="TreeGrafter"/>
</dbReference>
<dbReference type="PANTHER" id="PTHR11552:SF147">
    <property type="entry name" value="CHOLINE DEHYDROGENASE, MITOCHONDRIAL"/>
    <property type="match status" value="1"/>
</dbReference>
<name>A0A7K0C055_9ACTN</name>
<keyword evidence="4" id="KW-0274">FAD</keyword>
<dbReference type="PANTHER" id="PTHR11552">
    <property type="entry name" value="GLUCOSE-METHANOL-CHOLINE GMC OXIDOREDUCTASE"/>
    <property type="match status" value="1"/>
</dbReference>
<gene>
    <name evidence="6" type="primary">alkJ</name>
    <name evidence="6" type="ORF">ACRB68_49130</name>
</gene>
<dbReference type="EMBL" id="WEGH01000003">
    <property type="protein sequence ID" value="MQY06817.1"/>
    <property type="molecule type" value="Genomic_DNA"/>
</dbReference>
<dbReference type="GO" id="GO:0019285">
    <property type="term" value="P:glycine betaine biosynthetic process from choline"/>
    <property type="evidence" value="ECO:0007669"/>
    <property type="project" value="TreeGrafter"/>
</dbReference>
<evidence type="ECO:0000256" key="3">
    <source>
        <dbReference type="ARBA" id="ARBA00022630"/>
    </source>
</evidence>
<keyword evidence="7" id="KW-1185">Reference proteome</keyword>
<dbReference type="SUPFAM" id="SSF54373">
    <property type="entry name" value="FAD-linked reductases, C-terminal domain"/>
    <property type="match status" value="1"/>
</dbReference>
<dbReference type="InterPro" id="IPR036188">
    <property type="entry name" value="FAD/NAD-bd_sf"/>
</dbReference>
<dbReference type="Proteomes" id="UP000487268">
    <property type="component" value="Unassembled WGS sequence"/>
</dbReference>
<sequence length="522" mass="55691">MYDYIIVGAGSAGCVLAARLSEDPGTRVLLLEAGPPDDAPEIHIPAAVASLIKGPYDWDYATTPQEHAAGRSVYWPRGRTLGGSSSTNAMIYIRGHRHDYDTWRDSYGCAGWGYEDLLPYFKRAEDQQRGESPYHGIGGPLRVEDLRYRHPLSRAWVQSAKNFGLAANPDFNGAEQDGVGFYQVTHKRGKRWSTAVGYLRPALARPNLTVVTDALATGVIIEDGRAVGVRYEVRGEALEARADGEVLLSGGAVNSPQLLMLSGVGPADHLRSLGIDVLVDSPVGQGLQDHPFVNVMFATPRHRSLWELAGARNLALYQALGRGPFASNVAEAGGFVRTVDGLPAPDLQYHVLPTGFLKQGLVEPSQRLLSVFATAVAIASRGSLTLRSASPHAKPLIDPAYLADKADLDILVAGVKQAREIAASGPLAALTGGEWAPGEQADDDEAITEYVRRECATLFHPTSTCAMGSVVDTELRVQGVDGLRVVDASVMPAVPRGNTNAPTIAIAERAADLVRGRAPLAG</sequence>
<feature type="domain" description="Glucose-methanol-choline oxidoreductase N-terminal" evidence="5">
    <location>
        <begin position="251"/>
        <end position="265"/>
    </location>
</feature>
<dbReference type="EC" id="1.1.99.-" evidence="6"/>
<comment type="caution">
    <text evidence="6">The sequence shown here is derived from an EMBL/GenBank/DDBJ whole genome shotgun (WGS) entry which is preliminary data.</text>
</comment>
<dbReference type="InterPro" id="IPR012132">
    <property type="entry name" value="GMC_OxRdtase"/>
</dbReference>
<proteinExistence type="inferred from homology"/>
<dbReference type="PIRSF" id="PIRSF000137">
    <property type="entry name" value="Alcohol_oxidase"/>
    <property type="match status" value="1"/>
</dbReference>
<dbReference type="InterPro" id="IPR007867">
    <property type="entry name" value="GMC_OxRtase_C"/>
</dbReference>
<evidence type="ECO:0000256" key="4">
    <source>
        <dbReference type="ARBA" id="ARBA00022827"/>
    </source>
</evidence>
<protein>
    <submittedName>
        <fullName evidence="6">Alcohol dehydrogenase [acceptor]</fullName>
        <ecNumber evidence="6">1.1.99.-</ecNumber>
    </submittedName>
</protein>
<dbReference type="SUPFAM" id="SSF51905">
    <property type="entry name" value="FAD/NAD(P)-binding domain"/>
    <property type="match status" value="1"/>
</dbReference>
<dbReference type="Gene3D" id="3.50.50.60">
    <property type="entry name" value="FAD/NAD(P)-binding domain"/>
    <property type="match status" value="1"/>
</dbReference>
<evidence type="ECO:0000256" key="2">
    <source>
        <dbReference type="ARBA" id="ARBA00010790"/>
    </source>
</evidence>
<dbReference type="Pfam" id="PF05199">
    <property type="entry name" value="GMC_oxred_C"/>
    <property type="match status" value="1"/>
</dbReference>
<evidence type="ECO:0000313" key="7">
    <source>
        <dbReference type="Proteomes" id="UP000487268"/>
    </source>
</evidence>
<comment type="cofactor">
    <cofactor evidence="1">
        <name>FAD</name>
        <dbReference type="ChEBI" id="CHEBI:57692"/>
    </cofactor>
</comment>
<dbReference type="Gene3D" id="3.30.560.10">
    <property type="entry name" value="Glucose Oxidase, domain 3"/>
    <property type="match status" value="1"/>
</dbReference>
<dbReference type="RefSeq" id="WP_328594706.1">
    <property type="nucleotide sequence ID" value="NZ_WEGH01000003.1"/>
</dbReference>
<comment type="similarity">
    <text evidence="2">Belongs to the GMC oxidoreductase family.</text>
</comment>
<dbReference type="AlphaFoldDB" id="A0A7K0C055"/>
<keyword evidence="6" id="KW-0560">Oxidoreductase</keyword>
<dbReference type="InterPro" id="IPR000172">
    <property type="entry name" value="GMC_OxRdtase_N"/>
</dbReference>
<keyword evidence="3" id="KW-0285">Flavoprotein</keyword>
<accession>A0A7K0C055</accession>
<dbReference type="Pfam" id="PF00732">
    <property type="entry name" value="GMC_oxred_N"/>
    <property type="match status" value="1"/>
</dbReference>
<dbReference type="GO" id="GO:0008812">
    <property type="term" value="F:choline dehydrogenase activity"/>
    <property type="evidence" value="ECO:0007669"/>
    <property type="project" value="TreeGrafter"/>
</dbReference>
<reference evidence="6 7" key="1">
    <citation type="submission" date="2019-10" db="EMBL/GenBank/DDBJ databases">
        <title>Actinomadura rubteroloni sp. nov. and Actinomadura macrotermitis sp. nov., isolated from the gut of fungus growing-termite Macrotermes natalensis.</title>
        <authorList>
            <person name="Benndorf R."/>
            <person name="Martin K."/>
            <person name="Kuefner M."/>
            <person name="De Beer W."/>
            <person name="Kaster A.-K."/>
            <person name="Vollmers J."/>
            <person name="Poulsen M."/>
            <person name="Beemelmanns C."/>
        </authorList>
    </citation>
    <scope>NUCLEOTIDE SEQUENCE [LARGE SCALE GENOMIC DNA]</scope>
    <source>
        <strain evidence="6 7">RB68</strain>
    </source>
</reference>
<evidence type="ECO:0000256" key="1">
    <source>
        <dbReference type="ARBA" id="ARBA00001974"/>
    </source>
</evidence>
<evidence type="ECO:0000313" key="6">
    <source>
        <dbReference type="EMBL" id="MQY06817.1"/>
    </source>
</evidence>
<dbReference type="GO" id="GO:0050660">
    <property type="term" value="F:flavin adenine dinucleotide binding"/>
    <property type="evidence" value="ECO:0007669"/>
    <property type="project" value="InterPro"/>
</dbReference>
<dbReference type="PROSITE" id="PS00624">
    <property type="entry name" value="GMC_OXRED_2"/>
    <property type="match status" value="1"/>
</dbReference>
<evidence type="ECO:0000259" key="5">
    <source>
        <dbReference type="PROSITE" id="PS00624"/>
    </source>
</evidence>